<dbReference type="Proteomes" id="UP001159427">
    <property type="component" value="Unassembled WGS sequence"/>
</dbReference>
<name>A0ABN8PF05_9CNID</name>
<evidence type="ECO:0000313" key="3">
    <source>
        <dbReference type="Proteomes" id="UP001159427"/>
    </source>
</evidence>
<evidence type="ECO:0000313" key="2">
    <source>
        <dbReference type="EMBL" id="CAH3140229.1"/>
    </source>
</evidence>
<proteinExistence type="predicted"/>
<sequence>MTENKNKIPQYAKEYRNEYLFVRGINETCGKFLRVLDKEEKVAEGFDTPQAKRLMLWFRKFLKAQEFGYLKDTTEFYFEESDANYIDQLETTVADYFDLYYDVGSYQFNQEKYDNDYPSLREFHECFERFKKKINIREKTYEEFMSEVRAMKFDQNIFSDSDSDSDSGDFEIILHDSDSDSDSGDYVYVLHGSDNDSDSD</sequence>
<dbReference type="EMBL" id="CALNXI010000798">
    <property type="protein sequence ID" value="CAH3140229.1"/>
    <property type="molecule type" value="Genomic_DNA"/>
</dbReference>
<accession>A0ABN8PF05</accession>
<organism evidence="2 3">
    <name type="scientific">Porites evermanni</name>
    <dbReference type="NCBI Taxonomy" id="104178"/>
    <lineage>
        <taxon>Eukaryota</taxon>
        <taxon>Metazoa</taxon>
        <taxon>Cnidaria</taxon>
        <taxon>Anthozoa</taxon>
        <taxon>Hexacorallia</taxon>
        <taxon>Scleractinia</taxon>
        <taxon>Fungiina</taxon>
        <taxon>Poritidae</taxon>
        <taxon>Porites</taxon>
    </lineage>
</organism>
<feature type="region of interest" description="Disordered" evidence="1">
    <location>
        <begin position="160"/>
        <end position="200"/>
    </location>
</feature>
<reference evidence="2 3" key="1">
    <citation type="submission" date="2022-05" db="EMBL/GenBank/DDBJ databases">
        <authorList>
            <consortium name="Genoscope - CEA"/>
            <person name="William W."/>
        </authorList>
    </citation>
    <scope>NUCLEOTIDE SEQUENCE [LARGE SCALE GENOMIC DNA]</scope>
</reference>
<comment type="caution">
    <text evidence="2">The sequence shown here is derived from an EMBL/GenBank/DDBJ whole genome shotgun (WGS) entry which is preliminary data.</text>
</comment>
<protein>
    <submittedName>
        <fullName evidence="2">Uncharacterized protein</fullName>
    </submittedName>
</protein>
<gene>
    <name evidence="2" type="ORF">PEVE_00041632</name>
</gene>
<evidence type="ECO:0000256" key="1">
    <source>
        <dbReference type="SAM" id="MobiDB-lite"/>
    </source>
</evidence>
<keyword evidence="3" id="KW-1185">Reference proteome</keyword>